<keyword evidence="8" id="KW-0106">Calcium</keyword>
<keyword evidence="4 12" id="KW-0812">Transmembrane</keyword>
<dbReference type="Pfam" id="PF00153">
    <property type="entry name" value="Mito_carr"/>
    <property type="match status" value="3"/>
</dbReference>
<dbReference type="PANTHER" id="PTHR24089">
    <property type="entry name" value="SOLUTE CARRIER FAMILY 25"/>
    <property type="match status" value="1"/>
</dbReference>
<comment type="caution">
    <text evidence="15">The sequence shown here is derived from an EMBL/GenBank/DDBJ whole genome shotgun (WGS) entry which is preliminary data.</text>
</comment>
<dbReference type="InterPro" id="IPR002067">
    <property type="entry name" value="MCP"/>
</dbReference>
<evidence type="ECO:0000313" key="15">
    <source>
        <dbReference type="EMBL" id="CAG8640193.1"/>
    </source>
</evidence>
<feature type="repeat" description="Solcar" evidence="12">
    <location>
        <begin position="410"/>
        <end position="499"/>
    </location>
</feature>
<dbReference type="InterPro" id="IPR023395">
    <property type="entry name" value="MCP_dom_sf"/>
</dbReference>
<comment type="similarity">
    <text evidence="2 13">Belongs to the mitochondrial carrier (TC 2.A.29) family.</text>
</comment>
<dbReference type="InterPro" id="IPR002048">
    <property type="entry name" value="EF_hand_dom"/>
</dbReference>
<keyword evidence="7" id="KW-0999">Mitochondrion inner membrane</keyword>
<evidence type="ECO:0000256" key="6">
    <source>
        <dbReference type="ARBA" id="ARBA00022737"/>
    </source>
</evidence>
<dbReference type="Gene3D" id="1.50.40.10">
    <property type="entry name" value="Mitochondrial carrier domain"/>
    <property type="match status" value="1"/>
</dbReference>
<evidence type="ECO:0000256" key="4">
    <source>
        <dbReference type="ARBA" id="ARBA00022692"/>
    </source>
</evidence>
<keyword evidence="10" id="KW-0496">Mitochondrion</keyword>
<feature type="repeat" description="Solcar" evidence="12">
    <location>
        <begin position="211"/>
        <end position="298"/>
    </location>
</feature>
<sequence length="502" mass="55596">EDGMRHRQANDLFAGNTSFLDKEIILLSHSSISIPMVYSKVPTTTTASTTPSPYLAQAASLQDEQSRIRNAFAALDHDRDGYIDTRDLLNVYSKTFYGKEGLFIDEAIVNALIDLASTPSPTASPTSPSSNNISFEQFRQLINKYNINILPLSTDLAQSQKSLETLLSDLVNLGHMKETLAQQQLMAEQQEAGNSRPYLLTWQFWASRFSLTAVKHLIAGGVAGAVSRTVVSPLERMKILFQVQGPGKESYHGIIPTLKKMWQEEGLVGFLRGNGTNVIRIVPYSATQFAAYEKYKRLLLEEGKEELDAKRRLAAGALAGITSVTCTYPLDLVRTRLSVQSGTIGRKEVQKKVPGIWTTIKHIYKTEGGLFALYRGLSPTLVGVAPYVGLNFHAYEVLRKYFTPADRTSPPVSQKLLCGAMAGAFAQTITYPLDVLRRRMQVTGMDRMGYKYKSTWHAVQCVMAEEGLKGFYKGMMPNYLKVAPAIGVSFVTYEACKDLLGV</sequence>
<dbReference type="PROSITE" id="PS50920">
    <property type="entry name" value="SOLCAR"/>
    <property type="match status" value="3"/>
</dbReference>
<evidence type="ECO:0000256" key="7">
    <source>
        <dbReference type="ARBA" id="ARBA00022792"/>
    </source>
</evidence>
<dbReference type="SUPFAM" id="SSF47473">
    <property type="entry name" value="EF-hand"/>
    <property type="match status" value="1"/>
</dbReference>
<dbReference type="FunFam" id="1.50.40.10:FF:000016">
    <property type="entry name" value="Solute carrier family 25 member 23"/>
    <property type="match status" value="1"/>
</dbReference>
<dbReference type="PROSITE" id="PS00018">
    <property type="entry name" value="EF_HAND_1"/>
    <property type="match status" value="1"/>
</dbReference>
<dbReference type="PROSITE" id="PS50222">
    <property type="entry name" value="EF_HAND_2"/>
    <property type="match status" value="1"/>
</dbReference>
<evidence type="ECO:0000256" key="12">
    <source>
        <dbReference type="PROSITE-ProRule" id="PRU00282"/>
    </source>
</evidence>
<evidence type="ECO:0000256" key="11">
    <source>
        <dbReference type="ARBA" id="ARBA00023136"/>
    </source>
</evidence>
<evidence type="ECO:0000256" key="3">
    <source>
        <dbReference type="ARBA" id="ARBA00022448"/>
    </source>
</evidence>
<dbReference type="SUPFAM" id="SSF103506">
    <property type="entry name" value="Mitochondrial carrier"/>
    <property type="match status" value="1"/>
</dbReference>
<keyword evidence="16" id="KW-1185">Reference proteome</keyword>
<evidence type="ECO:0000256" key="13">
    <source>
        <dbReference type="RuleBase" id="RU000488"/>
    </source>
</evidence>
<proteinExistence type="inferred from homology"/>
<evidence type="ECO:0000256" key="1">
    <source>
        <dbReference type="ARBA" id="ARBA00004448"/>
    </source>
</evidence>
<dbReference type="Proteomes" id="UP000789739">
    <property type="component" value="Unassembled WGS sequence"/>
</dbReference>
<evidence type="ECO:0000259" key="14">
    <source>
        <dbReference type="PROSITE" id="PS50222"/>
    </source>
</evidence>
<keyword evidence="3 13" id="KW-0813">Transport</keyword>
<gene>
    <name evidence="15" type="ORF">PBRASI_LOCUS9730</name>
</gene>
<feature type="repeat" description="Solcar" evidence="12">
    <location>
        <begin position="307"/>
        <end position="401"/>
    </location>
</feature>
<organism evidence="15 16">
    <name type="scientific">Paraglomus brasilianum</name>
    <dbReference type="NCBI Taxonomy" id="144538"/>
    <lineage>
        <taxon>Eukaryota</taxon>
        <taxon>Fungi</taxon>
        <taxon>Fungi incertae sedis</taxon>
        <taxon>Mucoromycota</taxon>
        <taxon>Glomeromycotina</taxon>
        <taxon>Glomeromycetes</taxon>
        <taxon>Paraglomerales</taxon>
        <taxon>Paraglomeraceae</taxon>
        <taxon>Paraglomus</taxon>
    </lineage>
</organism>
<evidence type="ECO:0000256" key="10">
    <source>
        <dbReference type="ARBA" id="ARBA00023128"/>
    </source>
</evidence>
<dbReference type="Gene3D" id="1.10.238.10">
    <property type="entry name" value="EF-hand"/>
    <property type="match status" value="1"/>
</dbReference>
<name>A0A9N9DH54_9GLOM</name>
<feature type="domain" description="EF-hand" evidence="14">
    <location>
        <begin position="63"/>
        <end position="98"/>
    </location>
</feature>
<accession>A0A9N9DH54</accession>
<keyword evidence="6" id="KW-0677">Repeat</keyword>
<protein>
    <submittedName>
        <fullName evidence="15">6430_t:CDS:1</fullName>
    </submittedName>
</protein>
<dbReference type="PRINTS" id="PR00926">
    <property type="entry name" value="MITOCARRIER"/>
</dbReference>
<evidence type="ECO:0000256" key="5">
    <source>
        <dbReference type="ARBA" id="ARBA00022723"/>
    </source>
</evidence>
<dbReference type="GO" id="GO:0005743">
    <property type="term" value="C:mitochondrial inner membrane"/>
    <property type="evidence" value="ECO:0007669"/>
    <property type="project" value="UniProtKB-SubCell"/>
</dbReference>
<dbReference type="GO" id="GO:0055085">
    <property type="term" value="P:transmembrane transport"/>
    <property type="evidence" value="ECO:0007669"/>
    <property type="project" value="InterPro"/>
</dbReference>
<keyword evidence="5" id="KW-0479">Metal-binding</keyword>
<dbReference type="EMBL" id="CAJVPI010002287">
    <property type="protein sequence ID" value="CAG8640193.1"/>
    <property type="molecule type" value="Genomic_DNA"/>
</dbReference>
<keyword evidence="11 12" id="KW-0472">Membrane</keyword>
<dbReference type="GO" id="GO:0005509">
    <property type="term" value="F:calcium ion binding"/>
    <property type="evidence" value="ECO:0007669"/>
    <property type="project" value="InterPro"/>
</dbReference>
<evidence type="ECO:0000256" key="8">
    <source>
        <dbReference type="ARBA" id="ARBA00022837"/>
    </source>
</evidence>
<feature type="non-terminal residue" evidence="15">
    <location>
        <position position="1"/>
    </location>
</feature>
<keyword evidence="9" id="KW-1133">Transmembrane helix</keyword>
<evidence type="ECO:0000256" key="9">
    <source>
        <dbReference type="ARBA" id="ARBA00022989"/>
    </source>
</evidence>
<dbReference type="InterPro" id="IPR018247">
    <property type="entry name" value="EF_Hand_1_Ca_BS"/>
</dbReference>
<dbReference type="InterPro" id="IPR018108">
    <property type="entry name" value="MCP_transmembrane"/>
</dbReference>
<reference evidence="15" key="1">
    <citation type="submission" date="2021-06" db="EMBL/GenBank/DDBJ databases">
        <authorList>
            <person name="Kallberg Y."/>
            <person name="Tangrot J."/>
            <person name="Rosling A."/>
        </authorList>
    </citation>
    <scope>NUCLEOTIDE SEQUENCE</scope>
    <source>
        <strain evidence="15">BR232B</strain>
    </source>
</reference>
<dbReference type="InterPro" id="IPR011992">
    <property type="entry name" value="EF-hand-dom_pair"/>
</dbReference>
<evidence type="ECO:0000256" key="2">
    <source>
        <dbReference type="ARBA" id="ARBA00006375"/>
    </source>
</evidence>
<comment type="subcellular location">
    <subcellularLocation>
        <location evidence="1">Mitochondrion inner membrane</location>
        <topology evidence="1">Multi-pass membrane protein</topology>
    </subcellularLocation>
</comment>
<dbReference type="AlphaFoldDB" id="A0A9N9DH54"/>
<evidence type="ECO:0000313" key="16">
    <source>
        <dbReference type="Proteomes" id="UP000789739"/>
    </source>
</evidence>
<dbReference type="OrthoDB" id="270584at2759"/>